<dbReference type="EMBL" id="SRRZ01000036">
    <property type="protein sequence ID" value="NQE34637.1"/>
    <property type="molecule type" value="Genomic_DNA"/>
</dbReference>
<evidence type="ECO:0000313" key="1">
    <source>
        <dbReference type="EMBL" id="NQE34637.1"/>
    </source>
</evidence>
<proteinExistence type="predicted"/>
<name>A0ABX2CY03_9CYAN</name>
<organism evidence="1 2">
    <name type="scientific">Microcoleus asticus IPMA8</name>
    <dbReference type="NCBI Taxonomy" id="2563858"/>
    <lineage>
        <taxon>Bacteria</taxon>
        <taxon>Bacillati</taxon>
        <taxon>Cyanobacteriota</taxon>
        <taxon>Cyanophyceae</taxon>
        <taxon>Oscillatoriophycideae</taxon>
        <taxon>Oscillatoriales</taxon>
        <taxon>Microcoleaceae</taxon>
        <taxon>Microcoleus</taxon>
        <taxon>Microcoleus asticus</taxon>
    </lineage>
</organism>
<comment type="caution">
    <text evidence="1">The sequence shown here is derived from an EMBL/GenBank/DDBJ whole genome shotgun (WGS) entry which is preliminary data.</text>
</comment>
<gene>
    <name evidence="1" type="ORF">E5S67_02365</name>
</gene>
<reference evidence="1 2" key="1">
    <citation type="journal article" date="2020" name="Sci. Rep.">
        <title>A novel cyanobacterial geosmin producer, revising GeoA distribution and dispersion patterns in Bacteria.</title>
        <authorList>
            <person name="Churro C."/>
            <person name="Semedo-Aguiar A.P."/>
            <person name="Silva A.D."/>
            <person name="Pereira-Leal J.B."/>
            <person name="Leite R.B."/>
        </authorList>
    </citation>
    <scope>NUCLEOTIDE SEQUENCE [LARGE SCALE GENOMIC DNA]</scope>
    <source>
        <strain evidence="1 2">IPMA8</strain>
    </source>
</reference>
<protein>
    <submittedName>
        <fullName evidence="1">Uncharacterized protein</fullName>
    </submittedName>
</protein>
<dbReference type="RefSeq" id="WP_172187356.1">
    <property type="nucleotide sequence ID" value="NZ_CAWPPK010000248.1"/>
</dbReference>
<keyword evidence="2" id="KW-1185">Reference proteome</keyword>
<dbReference type="Proteomes" id="UP000702425">
    <property type="component" value="Unassembled WGS sequence"/>
</dbReference>
<accession>A0ABX2CY03</accession>
<evidence type="ECO:0000313" key="2">
    <source>
        <dbReference type="Proteomes" id="UP000702425"/>
    </source>
</evidence>
<sequence>MEENRAQAYLQLIHTLLNCPNGEEPQILQDNSELLDRGFLETCELVASTLAEQGGENGANFLRNLASQLWQFIDMNDDGDSNNSESENFQEYANFFLELLRAEQDSNSDIAVIYPMLEQRQHLLNARFAEILLEVAQKLIDGENSETINSIISLIENLSVHISDFPSGNRANNIEIAITGYQIVLNNREPGSEKWTQTQNNLAIAYNNRINDSLAENL</sequence>